<dbReference type="InterPro" id="IPR004089">
    <property type="entry name" value="MCPsignal_dom"/>
</dbReference>
<dbReference type="Pfam" id="PF00015">
    <property type="entry name" value="MCPsignal"/>
    <property type="match status" value="1"/>
</dbReference>
<keyword evidence="6 8" id="KW-0807">Transducer</keyword>
<dbReference type="PRINTS" id="PR00260">
    <property type="entry name" value="CHEMTRNSDUCR"/>
</dbReference>
<dbReference type="GO" id="GO:0004888">
    <property type="term" value="F:transmembrane signaling receptor activity"/>
    <property type="evidence" value="ECO:0007669"/>
    <property type="project" value="InterPro"/>
</dbReference>
<dbReference type="GO" id="GO:0007165">
    <property type="term" value="P:signal transduction"/>
    <property type="evidence" value="ECO:0007669"/>
    <property type="project" value="UniProtKB-KW"/>
</dbReference>
<dbReference type="PANTHER" id="PTHR32089:SF119">
    <property type="entry name" value="METHYL-ACCEPTING CHEMOTAXIS PROTEIN CTPL"/>
    <property type="match status" value="1"/>
</dbReference>
<evidence type="ECO:0000256" key="5">
    <source>
        <dbReference type="ARBA" id="ARBA00023136"/>
    </source>
</evidence>
<dbReference type="EMBL" id="MUKV01000006">
    <property type="protein sequence ID" value="OQS42054.1"/>
    <property type="molecule type" value="Genomic_DNA"/>
</dbReference>
<comment type="subcellular location">
    <subcellularLocation>
        <location evidence="1">Cell membrane</location>
        <topology evidence="1">Multi-pass membrane protein</topology>
    </subcellularLocation>
</comment>
<evidence type="ECO:0000256" key="8">
    <source>
        <dbReference type="PROSITE-ProRule" id="PRU00284"/>
    </source>
</evidence>
<feature type="compositionally biased region" description="Low complexity" evidence="9">
    <location>
        <begin position="332"/>
        <end position="344"/>
    </location>
</feature>
<comment type="similarity">
    <text evidence="7">Belongs to the methyl-accepting chemotaxis (MCP) protein family.</text>
</comment>
<comment type="caution">
    <text evidence="12">The sequence shown here is derived from an EMBL/GenBank/DDBJ whole genome shotgun (WGS) entry which is preliminary data.</text>
</comment>
<accession>A0A1W0D4Y5</accession>
<dbReference type="SMART" id="SM01049">
    <property type="entry name" value="Cache_2"/>
    <property type="match status" value="1"/>
</dbReference>
<dbReference type="SMART" id="SM00283">
    <property type="entry name" value="MA"/>
    <property type="match status" value="1"/>
</dbReference>
<dbReference type="InterPro" id="IPR033480">
    <property type="entry name" value="sCache_2"/>
</dbReference>
<evidence type="ECO:0000256" key="1">
    <source>
        <dbReference type="ARBA" id="ARBA00004651"/>
    </source>
</evidence>
<dbReference type="Pfam" id="PF17200">
    <property type="entry name" value="sCache_2"/>
    <property type="match status" value="1"/>
</dbReference>
<feature type="domain" description="Methyl-accepting transducer" evidence="11">
    <location>
        <begin position="275"/>
        <end position="511"/>
    </location>
</feature>
<keyword evidence="2" id="KW-1003">Cell membrane</keyword>
<dbReference type="Proteomes" id="UP000192721">
    <property type="component" value="Unassembled WGS sequence"/>
</dbReference>
<dbReference type="SUPFAM" id="SSF58104">
    <property type="entry name" value="Methyl-accepting chemotaxis protein (MCP) signaling domain"/>
    <property type="match status" value="1"/>
</dbReference>
<reference evidence="12 13" key="1">
    <citation type="submission" date="2017-02" db="EMBL/GenBank/DDBJ databases">
        <title>Chromobacterium haemolyticum H5244.</title>
        <authorList>
            <person name="Gulvik C.A."/>
        </authorList>
    </citation>
    <scope>NUCLEOTIDE SEQUENCE [LARGE SCALE GENOMIC DNA]</scope>
    <source>
        <strain evidence="12 13">H5244</strain>
    </source>
</reference>
<evidence type="ECO:0000313" key="12">
    <source>
        <dbReference type="EMBL" id="OQS42054.1"/>
    </source>
</evidence>
<dbReference type="GO" id="GO:0006935">
    <property type="term" value="P:chemotaxis"/>
    <property type="evidence" value="ECO:0007669"/>
    <property type="project" value="InterPro"/>
</dbReference>
<keyword evidence="3 10" id="KW-0812">Transmembrane</keyword>
<dbReference type="Gene3D" id="3.30.450.20">
    <property type="entry name" value="PAS domain"/>
    <property type="match status" value="1"/>
</dbReference>
<evidence type="ECO:0000256" key="10">
    <source>
        <dbReference type="SAM" id="Phobius"/>
    </source>
</evidence>
<dbReference type="FunFam" id="1.10.287.950:FF:000001">
    <property type="entry name" value="Methyl-accepting chemotaxis sensory transducer"/>
    <property type="match status" value="1"/>
</dbReference>
<organism evidence="12 13">
    <name type="scientific">Chromobacterium haemolyticum</name>
    <dbReference type="NCBI Taxonomy" id="394935"/>
    <lineage>
        <taxon>Bacteria</taxon>
        <taxon>Pseudomonadati</taxon>
        <taxon>Pseudomonadota</taxon>
        <taxon>Betaproteobacteria</taxon>
        <taxon>Neisseriales</taxon>
        <taxon>Chromobacteriaceae</taxon>
        <taxon>Chromobacterium</taxon>
    </lineage>
</organism>
<evidence type="ECO:0000256" key="9">
    <source>
        <dbReference type="SAM" id="MobiDB-lite"/>
    </source>
</evidence>
<dbReference type="PANTHER" id="PTHR32089">
    <property type="entry name" value="METHYL-ACCEPTING CHEMOTAXIS PROTEIN MCPB"/>
    <property type="match status" value="1"/>
</dbReference>
<evidence type="ECO:0000256" key="2">
    <source>
        <dbReference type="ARBA" id="ARBA00022475"/>
    </source>
</evidence>
<evidence type="ECO:0000259" key="11">
    <source>
        <dbReference type="PROSITE" id="PS50111"/>
    </source>
</evidence>
<dbReference type="Gene3D" id="1.10.287.950">
    <property type="entry name" value="Methyl-accepting chemotaxis protein"/>
    <property type="match status" value="1"/>
</dbReference>
<feature type="transmembrane region" description="Helical" evidence="10">
    <location>
        <begin position="193"/>
        <end position="214"/>
    </location>
</feature>
<gene>
    <name evidence="12" type="ORF">B0T45_07460</name>
</gene>
<keyword evidence="4 10" id="KW-1133">Transmembrane helix</keyword>
<dbReference type="InterPro" id="IPR004090">
    <property type="entry name" value="Chemotax_Me-accpt_rcpt"/>
</dbReference>
<dbReference type="AlphaFoldDB" id="A0A1W0D4Y5"/>
<evidence type="ECO:0000256" key="6">
    <source>
        <dbReference type="ARBA" id="ARBA00023224"/>
    </source>
</evidence>
<evidence type="ECO:0000313" key="13">
    <source>
        <dbReference type="Proteomes" id="UP000192721"/>
    </source>
</evidence>
<evidence type="ECO:0000256" key="4">
    <source>
        <dbReference type="ARBA" id="ARBA00022989"/>
    </source>
</evidence>
<feature type="region of interest" description="Disordered" evidence="9">
    <location>
        <begin position="287"/>
        <end position="306"/>
    </location>
</feature>
<evidence type="ECO:0000256" key="7">
    <source>
        <dbReference type="ARBA" id="ARBA00029447"/>
    </source>
</evidence>
<name>A0A1W0D4Y5_9NEIS</name>
<sequence>MEMNKTTMSLRGRLLLLLVAMALLVTAIGVLSVMRERDAMLQDRKDKTRNLVESAAALVTSYEKMAADGKMSEPQAKHLAAAALSSMRYDEREYFFAFDKGLTYVAHGVKPALIGKNLHGVKEGSGRDMGQLFDQALSAGGGKGYASYVWDKPGFDAPQPKISYLMTSPGWGWVLGTGIYLDDVAAAYHKSLFNLALEVGVILLLLAGLGAYIMRSVLGQLGGEPAVTVDIVKRIAAGQLDMAVPVKAGDRDSLLANVASMQGELRQLVGEIAAAANRVSEMSADVSSHASEVANGSERQSEAATSMAASIEELTVSINHISDRAQDARSLSEQSGESSQQGSEVISRAVAEMRRINESVEQAAGTINELVDKAQVISGIMQVIKDIADQTNLLALNAAIEAARAGEQGRGFAVVADEVRKLSERTAQATEEIAGMIAEIQQSSTQSHGSMEEAVRRAKNGLELAEQGGEAVGEISRSAGGVLGVVNDISHALKEQGTASQDIAQYVEQIAMSSSKNAQAASTASAALADMSQLAGSLRGLVSRFRC</sequence>
<protein>
    <submittedName>
        <fullName evidence="12">Chemotaxis protein</fullName>
    </submittedName>
</protein>
<dbReference type="CDD" id="cd11386">
    <property type="entry name" value="MCP_signal"/>
    <property type="match status" value="1"/>
</dbReference>
<proteinExistence type="inferred from homology"/>
<keyword evidence="5 10" id="KW-0472">Membrane</keyword>
<evidence type="ECO:0000256" key="3">
    <source>
        <dbReference type="ARBA" id="ARBA00022692"/>
    </source>
</evidence>
<dbReference type="PROSITE" id="PS50111">
    <property type="entry name" value="CHEMOTAXIS_TRANSDUC_2"/>
    <property type="match status" value="1"/>
</dbReference>
<feature type="region of interest" description="Disordered" evidence="9">
    <location>
        <begin position="325"/>
        <end position="346"/>
    </location>
</feature>
<dbReference type="GO" id="GO:0005886">
    <property type="term" value="C:plasma membrane"/>
    <property type="evidence" value="ECO:0007669"/>
    <property type="project" value="UniProtKB-SubCell"/>
</dbReference>